<dbReference type="Gene3D" id="3.40.1280.10">
    <property type="match status" value="1"/>
</dbReference>
<evidence type="ECO:0000256" key="1">
    <source>
        <dbReference type="ARBA" id="ARBA00022603"/>
    </source>
</evidence>
<evidence type="ECO:0000313" key="5">
    <source>
        <dbReference type="Proteomes" id="UP001628220"/>
    </source>
</evidence>
<dbReference type="SUPFAM" id="SSF75217">
    <property type="entry name" value="alpha/beta knot"/>
    <property type="match status" value="1"/>
</dbReference>
<feature type="domain" description="tRNA/rRNA methyltransferase SpoU type" evidence="3">
    <location>
        <begin position="25"/>
        <end position="168"/>
    </location>
</feature>
<dbReference type="InterPro" id="IPR029028">
    <property type="entry name" value="Alpha/beta_knot_MTases"/>
</dbReference>
<evidence type="ECO:0000313" key="4">
    <source>
        <dbReference type="EMBL" id="GAB1251573.1"/>
    </source>
</evidence>
<keyword evidence="2" id="KW-0808">Transferase</keyword>
<dbReference type="GO" id="GO:0032259">
    <property type="term" value="P:methylation"/>
    <property type="evidence" value="ECO:0007669"/>
    <property type="project" value="UniProtKB-KW"/>
</dbReference>
<dbReference type="InterPro" id="IPR001537">
    <property type="entry name" value="SpoU_MeTrfase"/>
</dbReference>
<protein>
    <submittedName>
        <fullName evidence="4">RNA methyltransferase</fullName>
    </submittedName>
</protein>
<keyword evidence="5" id="KW-1185">Reference proteome</keyword>
<sequence>MRKLSIEEMHRLSLKEYQESSTLPLTLLLDDVRSMHNVGAIFRTADAFRIERIILCGITATPPATLIHKTALGAEDSVPWTYEKDSLSAVEALKESGHQIWVLEQTTGSTPPEHSPLMINESVVLVVGNEVFGVRNEIVDIADRCIEIPQYGTKHSLNVSVSCGIVLYSILQPLLPQLAR</sequence>
<keyword evidence="1 4" id="KW-0489">Methyltransferase</keyword>
<dbReference type="EMBL" id="BAAFSF010000001">
    <property type="protein sequence ID" value="GAB1251573.1"/>
    <property type="molecule type" value="Genomic_DNA"/>
</dbReference>
<evidence type="ECO:0000256" key="2">
    <source>
        <dbReference type="ARBA" id="ARBA00022679"/>
    </source>
</evidence>
<dbReference type="Proteomes" id="UP001628220">
    <property type="component" value="Unassembled WGS sequence"/>
</dbReference>
<dbReference type="PANTHER" id="PTHR46429:SF1">
    <property type="entry name" value="23S RRNA (GUANOSINE-2'-O-)-METHYLTRANSFERASE RLMB"/>
    <property type="match status" value="1"/>
</dbReference>
<proteinExistence type="predicted"/>
<accession>A0ABQ0E1K4</accession>
<reference evidence="4 5" key="1">
    <citation type="journal article" date="2025" name="Int. J. Syst. Evol. Microbiol.">
        <title>Desulfovibrio falkowii sp. nov., Porphyromonas miyakawae sp. nov., Mediterraneibacter flintii sp. nov. and Owariibacterium komagatae gen. nov., sp. nov., isolated from human faeces.</title>
        <authorList>
            <person name="Hamaguchi T."/>
            <person name="Ohara M."/>
            <person name="Hisatomi A."/>
            <person name="Sekiguchi K."/>
            <person name="Takeda J.I."/>
            <person name="Ueyama J."/>
            <person name="Ito M."/>
            <person name="Nishiwaki H."/>
            <person name="Ogi T."/>
            <person name="Hirayama M."/>
            <person name="Ohkuma M."/>
            <person name="Sakamoto M."/>
            <person name="Ohno K."/>
        </authorList>
    </citation>
    <scope>NUCLEOTIDE SEQUENCE [LARGE SCALE GENOMIC DNA]</scope>
    <source>
        <strain evidence="4 5">13CB11C</strain>
    </source>
</reference>
<comment type="caution">
    <text evidence="4">The sequence shown here is derived from an EMBL/GenBank/DDBJ whole genome shotgun (WGS) entry which is preliminary data.</text>
</comment>
<dbReference type="InterPro" id="IPR029026">
    <property type="entry name" value="tRNA_m1G_MTases_N"/>
</dbReference>
<dbReference type="GO" id="GO:0008168">
    <property type="term" value="F:methyltransferase activity"/>
    <property type="evidence" value="ECO:0007669"/>
    <property type="project" value="UniProtKB-KW"/>
</dbReference>
<dbReference type="Pfam" id="PF00588">
    <property type="entry name" value="SpoU_methylase"/>
    <property type="match status" value="1"/>
</dbReference>
<name>A0ABQ0E1K4_9PORP</name>
<dbReference type="InterPro" id="IPR004441">
    <property type="entry name" value="rRNA_MeTrfase_TrmH"/>
</dbReference>
<organism evidence="4 5">
    <name type="scientific">Porphyromonas miyakawae</name>
    <dbReference type="NCBI Taxonomy" id="3137470"/>
    <lineage>
        <taxon>Bacteria</taxon>
        <taxon>Pseudomonadati</taxon>
        <taxon>Bacteroidota</taxon>
        <taxon>Bacteroidia</taxon>
        <taxon>Bacteroidales</taxon>
        <taxon>Porphyromonadaceae</taxon>
        <taxon>Porphyromonas</taxon>
    </lineage>
</organism>
<gene>
    <name evidence="4" type="ORF">Tsumi_06770</name>
</gene>
<dbReference type="RefSeq" id="WP_411915378.1">
    <property type="nucleotide sequence ID" value="NZ_BAAFSF010000001.1"/>
</dbReference>
<evidence type="ECO:0000259" key="3">
    <source>
        <dbReference type="Pfam" id="PF00588"/>
    </source>
</evidence>
<dbReference type="PANTHER" id="PTHR46429">
    <property type="entry name" value="23S RRNA (GUANOSINE-2'-O-)-METHYLTRANSFERASE RLMB"/>
    <property type="match status" value="1"/>
</dbReference>